<dbReference type="SUPFAM" id="SSF56672">
    <property type="entry name" value="DNA/RNA polymerases"/>
    <property type="match status" value="1"/>
</dbReference>
<evidence type="ECO:0000313" key="2">
    <source>
        <dbReference type="EMBL" id="EEG93576.1"/>
    </source>
</evidence>
<dbReference type="InterPro" id="IPR043502">
    <property type="entry name" value="DNA/RNA_pol_sf"/>
</dbReference>
<dbReference type="AlphaFoldDB" id="C0FUX2"/>
<dbReference type="Proteomes" id="UP000003561">
    <property type="component" value="Unassembled WGS sequence"/>
</dbReference>
<evidence type="ECO:0000313" key="3">
    <source>
        <dbReference type="Proteomes" id="UP000003561"/>
    </source>
</evidence>
<dbReference type="InterPro" id="IPR000477">
    <property type="entry name" value="RT_dom"/>
</dbReference>
<dbReference type="Gene3D" id="3.30.70.270">
    <property type="match status" value="1"/>
</dbReference>
<reference evidence="2 3" key="1">
    <citation type="submission" date="2009-02" db="EMBL/GenBank/DDBJ databases">
        <authorList>
            <person name="Fulton L."/>
            <person name="Clifton S."/>
            <person name="Fulton B."/>
            <person name="Xu J."/>
            <person name="Minx P."/>
            <person name="Pepin K.H."/>
            <person name="Johnson M."/>
            <person name="Bhonagiri V."/>
            <person name="Nash W.E."/>
            <person name="Mardis E.R."/>
            <person name="Wilson R.K."/>
        </authorList>
    </citation>
    <scope>NUCLEOTIDE SEQUENCE [LARGE SCALE GENOMIC DNA]</scope>
    <source>
        <strain evidence="2 3">DSM 16841</strain>
    </source>
</reference>
<dbReference type="EMBL" id="ACFY01000096">
    <property type="protein sequence ID" value="EEG93576.1"/>
    <property type="molecule type" value="Genomic_DNA"/>
</dbReference>
<dbReference type="InterPro" id="IPR043128">
    <property type="entry name" value="Rev_trsase/Diguanyl_cyclase"/>
</dbReference>
<gene>
    <name evidence="2" type="ORF">ROSEINA2194_02543</name>
</gene>
<dbReference type="Pfam" id="PF22548">
    <property type="entry name" value="AEP-TOTE"/>
    <property type="match status" value="1"/>
</dbReference>
<dbReference type="InterPro" id="IPR054347">
    <property type="entry name" value="TOTE_primase"/>
</dbReference>
<dbReference type="CDD" id="cd01646">
    <property type="entry name" value="RT_Bac_retron_I"/>
    <property type="match status" value="1"/>
</dbReference>
<dbReference type="Pfam" id="PF00078">
    <property type="entry name" value="RVT_1"/>
    <property type="match status" value="1"/>
</dbReference>
<reference evidence="2 3" key="2">
    <citation type="submission" date="2009-03" db="EMBL/GenBank/DDBJ databases">
        <title>Draft genome sequence of Roseburia inulinivorans (DSM 16841).</title>
        <authorList>
            <person name="Sudarsanam P."/>
            <person name="Ley R."/>
            <person name="Guruge J."/>
            <person name="Turnbaugh P.J."/>
            <person name="Mahowald M."/>
            <person name="Liep D."/>
            <person name="Gordon J."/>
        </authorList>
    </citation>
    <scope>NUCLEOTIDE SEQUENCE [LARGE SCALE GENOMIC DNA]</scope>
    <source>
        <strain evidence="2 3">DSM 16841</strain>
    </source>
</reference>
<organism evidence="2 3">
    <name type="scientific">Roseburia inulinivorans DSM 16841</name>
    <dbReference type="NCBI Taxonomy" id="622312"/>
    <lineage>
        <taxon>Bacteria</taxon>
        <taxon>Bacillati</taxon>
        <taxon>Bacillota</taxon>
        <taxon>Clostridia</taxon>
        <taxon>Lachnospirales</taxon>
        <taxon>Lachnospiraceae</taxon>
        <taxon>Roseburia</taxon>
    </lineage>
</organism>
<dbReference type="RefSeq" id="WP_007886851.1">
    <property type="nucleotide sequence ID" value="NZ_ACFY01000096.1"/>
</dbReference>
<dbReference type="GeneID" id="75161065"/>
<evidence type="ECO:0000259" key="1">
    <source>
        <dbReference type="PROSITE" id="PS50878"/>
    </source>
</evidence>
<accession>C0FUX2</accession>
<comment type="caution">
    <text evidence="2">The sequence shown here is derived from an EMBL/GenBank/DDBJ whole genome shotgun (WGS) entry which is preliminary data.</text>
</comment>
<sequence length="837" mass="100158">MNKIIEQLAQKEYELFVVNTTAVAVQGRDGNYYAEYIPVTPFLLQNMLSQKGSLGCYQQKYRTNRIRWICFDFDCNEKENPDIQELYSICITPLIDFLTKNDIHYLQEFSGRRGIHIWILFEEMITKELGYDIVNTILNQIPELKDGVDNEKWGLDRFPAARASSTNIVGKQVKFPLSWHQNGSRSYLFEGGFETRYDIESEEFYCDQYLIMQKVRLENAEELCHKLHMDEPRQNQKLYVQYEVSEGFCMSPEQVISYLSEILVFRMIFERMRRGQQQEQDWFVLLGTLGRLDSDGEILLTILNRYPGYDESTTRENIRKHRKDYYPATFDYLYQIYNLEMEDTLEQEETGYEYLLRRAGMEKPKRIETEKSHIGDWRDSYSDLKKIIRKEKRYVVDNDEVIPVEIMNGLMRVSNYELYQYNNFLQKLRAGEMPFEQWKPMGYKTYLRKEEDKTRLLVSLGRSDRIITTAVMLDMCKEWKHGWKSYSYQISYMSDNYLFHSWFSSWSRYIREIKCYLEIPFMDQNYVSYIDLKHCYDHVDLLNVYRHLEGKLNEKAKRYFEYLAYYNDELMKKIQGGSRVGVPQGPAYARVLAELYLDNIVEKVCTDIEKGEYRILRYVDDIVVFSRDEKTAYKLHQALIAGFARASLPLNRNKTRFPQKIADIDQDYRNSLLHRNQFNYELVQNEYSGLLLEYERNDRINHFLESDTFQIDNLSYIYSCHSFEEAQYRCFYSFGGQIMESEIGRGRGFRKFYEFVLEREELVWHALQNQWFQNIPVDTVNFSNLIATMYYLINEGRLSDRVVEVLFVYYLNEDFEFGALSEEDRIVVEAIMMKYGR</sequence>
<name>C0FUX2_9FIRM</name>
<dbReference type="eggNOG" id="COG3344">
    <property type="taxonomic scope" value="Bacteria"/>
</dbReference>
<feature type="domain" description="Reverse transcriptase" evidence="1">
    <location>
        <begin position="427"/>
        <end position="692"/>
    </location>
</feature>
<protein>
    <recommendedName>
        <fullName evidence="1">Reverse transcriptase domain-containing protein</fullName>
    </recommendedName>
</protein>
<dbReference type="PROSITE" id="PS50878">
    <property type="entry name" value="RT_POL"/>
    <property type="match status" value="1"/>
</dbReference>
<proteinExistence type="predicted"/>
<dbReference type="SUPFAM" id="SSF56747">
    <property type="entry name" value="Prim-pol domain"/>
    <property type="match status" value="1"/>
</dbReference>